<evidence type="ECO:0000313" key="3">
    <source>
        <dbReference type="Proteomes" id="UP000034690"/>
    </source>
</evidence>
<dbReference type="SUPFAM" id="SSF51261">
    <property type="entry name" value="Duplicated hybrid motif"/>
    <property type="match status" value="1"/>
</dbReference>
<comment type="caution">
    <text evidence="2">The sequence shown here is derived from an EMBL/GenBank/DDBJ whole genome shotgun (WGS) entry which is preliminary data.</text>
</comment>
<dbReference type="GO" id="GO:0004222">
    <property type="term" value="F:metalloendopeptidase activity"/>
    <property type="evidence" value="ECO:0007669"/>
    <property type="project" value="TreeGrafter"/>
</dbReference>
<dbReference type="Proteomes" id="UP000034690">
    <property type="component" value="Unassembled WGS sequence"/>
</dbReference>
<proteinExistence type="predicted"/>
<sequence length="347" mass="36665">MAHIFLRFGSKRSARVLTALFLLGIIFGARSAQASLFSSVTKWLGLVSQKVETTLDNSQNMALLQAATNLDPDPVKATSSDLTTVGGTAILSETGPNGTSVDIKDRPDSSQISVYVAKGGESLSAVAKMFGVEVNTILWANDLTKGYVPKEGDVLTILPVDGVIHTVKKGETLASIAKKYRGDIDDIRDYNDINPEAELVVGDMIIIPEGKVVVPGQPAKPKTRLADRYTGPDTGAYFLRPIAGGRRSQGIHGRNGVDLASSVGTPVYASAGGTVLLAKSGWNGGYGNYIIVRHANGTQTLYSHLSQINIARGQTVARGQTIGAVGNTGRSTGPHLHFEVHGAKNPF</sequence>
<reference evidence="2 3" key="1">
    <citation type="journal article" date="2015" name="Nature">
        <title>rRNA introns, odd ribosomes, and small enigmatic genomes across a large radiation of phyla.</title>
        <authorList>
            <person name="Brown C.T."/>
            <person name="Hug L.A."/>
            <person name="Thomas B.C."/>
            <person name="Sharon I."/>
            <person name="Castelle C.J."/>
            <person name="Singh A."/>
            <person name="Wilkins M.J."/>
            <person name="Williams K.H."/>
            <person name="Banfield J.F."/>
        </authorList>
    </citation>
    <scope>NUCLEOTIDE SEQUENCE [LARGE SCALE GENOMIC DNA]</scope>
</reference>
<protein>
    <submittedName>
        <fullName evidence="2">Peptidase M23 family protein</fullName>
    </submittedName>
</protein>
<dbReference type="PANTHER" id="PTHR21666">
    <property type="entry name" value="PEPTIDASE-RELATED"/>
    <property type="match status" value="1"/>
</dbReference>
<dbReference type="Gene3D" id="2.70.70.10">
    <property type="entry name" value="Glucose Permease (Domain IIA)"/>
    <property type="match status" value="1"/>
</dbReference>
<dbReference type="InterPro" id="IPR036779">
    <property type="entry name" value="LysM_dom_sf"/>
</dbReference>
<dbReference type="Pfam" id="PF01551">
    <property type="entry name" value="Peptidase_M23"/>
    <property type="match status" value="1"/>
</dbReference>
<feature type="domain" description="LysM" evidence="1">
    <location>
        <begin position="163"/>
        <end position="207"/>
    </location>
</feature>
<name>A0A0G0NEB6_9BACT</name>
<dbReference type="InterPro" id="IPR018392">
    <property type="entry name" value="LysM"/>
</dbReference>
<evidence type="ECO:0000259" key="1">
    <source>
        <dbReference type="PROSITE" id="PS51782"/>
    </source>
</evidence>
<dbReference type="CDD" id="cd00118">
    <property type="entry name" value="LysM"/>
    <property type="match status" value="1"/>
</dbReference>
<accession>A0A0G0NEB6</accession>
<dbReference type="Pfam" id="PF01476">
    <property type="entry name" value="LysM"/>
    <property type="match status" value="2"/>
</dbReference>
<dbReference type="PROSITE" id="PS51782">
    <property type="entry name" value="LYSM"/>
    <property type="match status" value="2"/>
</dbReference>
<dbReference type="AlphaFoldDB" id="A0A0G0NEB6"/>
<organism evidence="2 3">
    <name type="scientific">Candidatus Woesebacteria bacterium GW2011_GWA1_39_21b</name>
    <dbReference type="NCBI Taxonomy" id="1618551"/>
    <lineage>
        <taxon>Bacteria</taxon>
        <taxon>Candidatus Woeseibacteriota</taxon>
    </lineage>
</organism>
<dbReference type="EMBL" id="LBWQ01000009">
    <property type="protein sequence ID" value="KKR13843.1"/>
    <property type="molecule type" value="Genomic_DNA"/>
</dbReference>
<evidence type="ECO:0000313" key="2">
    <source>
        <dbReference type="EMBL" id="KKR13843.1"/>
    </source>
</evidence>
<dbReference type="PANTHER" id="PTHR21666:SF270">
    <property type="entry name" value="MUREIN HYDROLASE ACTIVATOR ENVC"/>
    <property type="match status" value="1"/>
</dbReference>
<dbReference type="SMART" id="SM00257">
    <property type="entry name" value="LysM"/>
    <property type="match status" value="2"/>
</dbReference>
<dbReference type="InterPro" id="IPR016047">
    <property type="entry name" value="M23ase_b-sheet_dom"/>
</dbReference>
<gene>
    <name evidence="2" type="ORF">UT40_C0009G0008</name>
</gene>
<dbReference type="CDD" id="cd12797">
    <property type="entry name" value="M23_peptidase"/>
    <property type="match status" value="1"/>
</dbReference>
<dbReference type="SUPFAM" id="SSF54106">
    <property type="entry name" value="LysM domain"/>
    <property type="match status" value="2"/>
</dbReference>
<dbReference type="Gene3D" id="3.10.350.10">
    <property type="entry name" value="LysM domain"/>
    <property type="match status" value="2"/>
</dbReference>
<feature type="domain" description="LysM" evidence="1">
    <location>
        <begin position="113"/>
        <end position="157"/>
    </location>
</feature>
<dbReference type="InterPro" id="IPR050570">
    <property type="entry name" value="Cell_wall_metabolism_enzyme"/>
</dbReference>
<dbReference type="InterPro" id="IPR011055">
    <property type="entry name" value="Dup_hybrid_motif"/>
</dbReference>